<dbReference type="Pfam" id="PF02662">
    <property type="entry name" value="FlpD"/>
    <property type="match status" value="1"/>
</dbReference>
<dbReference type="OrthoDB" id="9785566at2"/>
<dbReference type="GO" id="GO:0051536">
    <property type="term" value="F:iron-sulfur cluster binding"/>
    <property type="evidence" value="ECO:0007669"/>
    <property type="project" value="UniProtKB-KW"/>
</dbReference>
<evidence type="ECO:0000256" key="2">
    <source>
        <dbReference type="ARBA" id="ARBA00023002"/>
    </source>
</evidence>
<gene>
    <name evidence="6" type="ordered locus">Cag_1030</name>
</gene>
<keyword evidence="1" id="KW-0479">Metal-binding</keyword>
<evidence type="ECO:0000256" key="3">
    <source>
        <dbReference type="ARBA" id="ARBA00023004"/>
    </source>
</evidence>
<dbReference type="AlphaFoldDB" id="Q3ART3"/>
<dbReference type="STRING" id="340177.Cag_1030"/>
<dbReference type="HOGENOM" id="CLU_095272_1_0_10"/>
<reference evidence="6" key="1">
    <citation type="submission" date="2005-08" db="EMBL/GenBank/DDBJ databases">
        <title>Complete sequence of Chlorobium chlorochromatii CaD3.</title>
        <authorList>
            <person name="Copeland A."/>
            <person name="Lucas S."/>
            <person name="Lapidus A."/>
            <person name="Barry K."/>
            <person name="Detter J.C."/>
            <person name="Glavina T."/>
            <person name="Hammon N."/>
            <person name="Israni S."/>
            <person name="Pitluck S."/>
            <person name="Bryant D."/>
            <person name="Schmutz J."/>
            <person name="Larimer F."/>
            <person name="Land M."/>
            <person name="Kyrpides N."/>
            <person name="Ivanova N."/>
            <person name="Richardson P."/>
        </authorList>
    </citation>
    <scope>NUCLEOTIDE SEQUENCE [LARGE SCALE GENOMIC DNA]</scope>
    <source>
        <strain evidence="6">CaD3</strain>
    </source>
</reference>
<dbReference type="KEGG" id="cch:Cag_1030"/>
<proteinExistence type="predicted"/>
<keyword evidence="2" id="KW-0560">Oxidoreductase</keyword>
<evidence type="ECO:0000256" key="4">
    <source>
        <dbReference type="ARBA" id="ARBA00023014"/>
    </source>
</evidence>
<dbReference type="GO" id="GO:0016491">
    <property type="term" value="F:oxidoreductase activity"/>
    <property type="evidence" value="ECO:0007669"/>
    <property type="project" value="UniProtKB-KW"/>
</dbReference>
<organism evidence="6">
    <name type="scientific">Chlorobium chlorochromatii (strain CaD3)</name>
    <dbReference type="NCBI Taxonomy" id="340177"/>
    <lineage>
        <taxon>Bacteria</taxon>
        <taxon>Pseudomonadati</taxon>
        <taxon>Chlorobiota</taxon>
        <taxon>Chlorobiia</taxon>
        <taxon>Chlorobiales</taxon>
        <taxon>Chlorobiaceae</taxon>
        <taxon>Chlorobium/Pelodictyon group</taxon>
        <taxon>Chlorobium</taxon>
    </lineage>
</organism>
<feature type="domain" description="F420-non-reducing hydrogenase iron-sulfur subunit D" evidence="5">
    <location>
        <begin position="9"/>
        <end position="129"/>
    </location>
</feature>
<accession>Q3ART3</accession>
<evidence type="ECO:0000259" key="5">
    <source>
        <dbReference type="Pfam" id="PF02662"/>
    </source>
</evidence>
<keyword evidence="3" id="KW-0408">Iron</keyword>
<keyword evidence="4" id="KW-0411">Iron-sulfur</keyword>
<protein>
    <submittedName>
        <fullName evidence="6">Hydrogenase, methyl-violgen-reducing type, delta subunit</fullName>
    </submittedName>
</protein>
<sequence length="149" mass="16532">MSEPFEPKIVAFVCTYCTYAGADLAGTSRLKYAPNVRLIRLPCTGRISPLFILKALQKGADGVLVSGCHPGDCHFNQGNYHARRRWTVFRSLLAFSGIPEERIKFSWISAAEGGKFAELINTITEDIRKQGPFEQYKSLISETEASATL</sequence>
<dbReference type="GO" id="GO:0046872">
    <property type="term" value="F:metal ion binding"/>
    <property type="evidence" value="ECO:0007669"/>
    <property type="project" value="UniProtKB-KW"/>
</dbReference>
<dbReference type="eggNOG" id="COG1908">
    <property type="taxonomic scope" value="Bacteria"/>
</dbReference>
<evidence type="ECO:0000256" key="1">
    <source>
        <dbReference type="ARBA" id="ARBA00022723"/>
    </source>
</evidence>
<dbReference type="EMBL" id="CP000108">
    <property type="protein sequence ID" value="ABB28292.1"/>
    <property type="molecule type" value="Genomic_DNA"/>
</dbReference>
<name>Q3ART3_CHLCH</name>
<evidence type="ECO:0000313" key="6">
    <source>
        <dbReference type="EMBL" id="ABB28292.1"/>
    </source>
</evidence>
<dbReference type="InterPro" id="IPR003813">
    <property type="entry name" value="MvhD/FlpD"/>
</dbReference>